<dbReference type="Pfam" id="PF14215">
    <property type="entry name" value="bHLH-MYC_N"/>
    <property type="match status" value="1"/>
</dbReference>
<gene>
    <name evidence="4" type="ORF">M569_16013</name>
</gene>
<dbReference type="InterPro" id="IPR043561">
    <property type="entry name" value="LHW-like"/>
</dbReference>
<dbReference type="PANTHER" id="PTHR46196">
    <property type="entry name" value="TRANSCRIPTION FACTOR BHLH155-LIKE ISOFORM X1-RELATED"/>
    <property type="match status" value="1"/>
</dbReference>
<evidence type="ECO:0000256" key="1">
    <source>
        <dbReference type="ARBA" id="ARBA00023015"/>
    </source>
</evidence>
<evidence type="ECO:0000313" key="5">
    <source>
        <dbReference type="Proteomes" id="UP000015453"/>
    </source>
</evidence>
<keyword evidence="1" id="KW-0805">Transcription regulation</keyword>
<feature type="non-terminal residue" evidence="4">
    <location>
        <position position="1"/>
    </location>
</feature>
<dbReference type="OrthoDB" id="778365at2759"/>
<protein>
    <recommendedName>
        <fullName evidence="3">Transcription factor MYC/MYB N-terminal domain-containing protein</fullName>
    </recommendedName>
</protein>
<accession>S8C332</accession>
<feature type="domain" description="Transcription factor MYC/MYB N-terminal" evidence="3">
    <location>
        <begin position="5"/>
        <end position="92"/>
    </location>
</feature>
<evidence type="ECO:0000256" key="2">
    <source>
        <dbReference type="ARBA" id="ARBA00023163"/>
    </source>
</evidence>
<feature type="non-terminal residue" evidence="4">
    <location>
        <position position="107"/>
    </location>
</feature>
<keyword evidence="2" id="KW-0804">Transcription</keyword>
<comment type="caution">
    <text evidence="4">The sequence shown here is derived from an EMBL/GenBank/DDBJ whole genome shotgun (WGS) entry which is preliminary data.</text>
</comment>
<dbReference type="PANTHER" id="PTHR46196:SF4">
    <property type="entry name" value="TRANSCRIPTION FACTOR LHW"/>
    <property type="match status" value="1"/>
</dbReference>
<dbReference type="GO" id="GO:0003700">
    <property type="term" value="F:DNA-binding transcription factor activity"/>
    <property type="evidence" value="ECO:0007669"/>
    <property type="project" value="InterPro"/>
</dbReference>
<evidence type="ECO:0000313" key="4">
    <source>
        <dbReference type="EMBL" id="EPS58801.1"/>
    </source>
</evidence>
<evidence type="ECO:0000259" key="3">
    <source>
        <dbReference type="Pfam" id="PF14215"/>
    </source>
</evidence>
<dbReference type="AlphaFoldDB" id="S8C332"/>
<dbReference type="InterPro" id="IPR025610">
    <property type="entry name" value="MYC/MYB_N"/>
</dbReference>
<sequence length="107" mass="11774">LLSKMMVDDRVQVTGEEGLVGEVAFTGKHHWIQLGNFHGEEAAFPPKVLRDLKRQFSAGVQTVAVIPVLPHGVVQFGSRLSLMESMGFVYDVSCLMHQLGFIHGALQ</sequence>
<keyword evidence="5" id="KW-1185">Reference proteome</keyword>
<dbReference type="EMBL" id="AUSU01008889">
    <property type="protein sequence ID" value="EPS58801.1"/>
    <property type="molecule type" value="Genomic_DNA"/>
</dbReference>
<dbReference type="Proteomes" id="UP000015453">
    <property type="component" value="Unassembled WGS sequence"/>
</dbReference>
<organism evidence="4 5">
    <name type="scientific">Genlisea aurea</name>
    <dbReference type="NCBI Taxonomy" id="192259"/>
    <lineage>
        <taxon>Eukaryota</taxon>
        <taxon>Viridiplantae</taxon>
        <taxon>Streptophyta</taxon>
        <taxon>Embryophyta</taxon>
        <taxon>Tracheophyta</taxon>
        <taxon>Spermatophyta</taxon>
        <taxon>Magnoliopsida</taxon>
        <taxon>eudicotyledons</taxon>
        <taxon>Gunneridae</taxon>
        <taxon>Pentapetalae</taxon>
        <taxon>asterids</taxon>
        <taxon>lamiids</taxon>
        <taxon>Lamiales</taxon>
        <taxon>Lentibulariaceae</taxon>
        <taxon>Genlisea</taxon>
    </lineage>
</organism>
<proteinExistence type="predicted"/>
<reference evidence="4 5" key="1">
    <citation type="journal article" date="2013" name="BMC Genomics">
        <title>The miniature genome of a carnivorous plant Genlisea aurea contains a low number of genes and short non-coding sequences.</title>
        <authorList>
            <person name="Leushkin E.V."/>
            <person name="Sutormin R.A."/>
            <person name="Nabieva E.R."/>
            <person name="Penin A.A."/>
            <person name="Kondrashov A.S."/>
            <person name="Logacheva M.D."/>
        </authorList>
    </citation>
    <scope>NUCLEOTIDE SEQUENCE [LARGE SCALE GENOMIC DNA]</scope>
</reference>
<name>S8C332_9LAMI</name>